<proteinExistence type="predicted"/>
<dbReference type="AlphaFoldDB" id="A0A1C3ZTB1"/>
<dbReference type="Proteomes" id="UP000198975">
    <property type="component" value="Unassembled WGS sequence"/>
</dbReference>
<protein>
    <submittedName>
        <fullName evidence="1">Uncharacterized protein</fullName>
    </submittedName>
</protein>
<keyword evidence="2" id="KW-1185">Reference proteome</keyword>
<name>A0A1C3ZTB1_9ENTR</name>
<evidence type="ECO:0000313" key="1">
    <source>
        <dbReference type="EMBL" id="SCB85609.1"/>
    </source>
</evidence>
<dbReference type="EMBL" id="FMAY01000002">
    <property type="protein sequence ID" value="SCB85609.1"/>
    <property type="molecule type" value="Genomic_DNA"/>
</dbReference>
<accession>A0A1C3ZTB1</accession>
<reference evidence="2" key="1">
    <citation type="submission" date="2016-08" db="EMBL/GenBank/DDBJ databases">
        <authorList>
            <person name="Varghese N."/>
            <person name="Submissions Spin"/>
        </authorList>
    </citation>
    <scope>NUCLEOTIDE SEQUENCE [LARGE SCALE GENOMIC DNA]</scope>
    <source>
        <strain evidence="2">REICA_082</strain>
    </source>
</reference>
<evidence type="ECO:0000313" key="2">
    <source>
        <dbReference type="Proteomes" id="UP000198975"/>
    </source>
</evidence>
<organism evidence="1 2">
    <name type="scientific">Kosakonia oryzendophytica</name>
    <dbReference type="NCBI Taxonomy" id="1005665"/>
    <lineage>
        <taxon>Bacteria</taxon>
        <taxon>Pseudomonadati</taxon>
        <taxon>Pseudomonadota</taxon>
        <taxon>Gammaproteobacteria</taxon>
        <taxon>Enterobacterales</taxon>
        <taxon>Enterobacteriaceae</taxon>
        <taxon>Kosakonia</taxon>
    </lineage>
</organism>
<gene>
    <name evidence="1" type="ORF">GA0061071_102140</name>
</gene>
<sequence>MLHFRAADGPAPESSQIEYDGQADTAGIQRYLESLGYHETEDPVMGKMWVKGDSDKGAFITQTGESTKLTFIE</sequence>